<name>A0AAD4D8Q1_9FUNG</name>
<reference evidence="2" key="1">
    <citation type="journal article" date="2020" name="Fungal Divers.">
        <title>Resolving the Mortierellaceae phylogeny through synthesis of multi-gene phylogenetics and phylogenomics.</title>
        <authorList>
            <person name="Vandepol N."/>
            <person name="Liber J."/>
            <person name="Desiro A."/>
            <person name="Na H."/>
            <person name="Kennedy M."/>
            <person name="Barry K."/>
            <person name="Grigoriev I.V."/>
            <person name="Miller A.N."/>
            <person name="O'Donnell K."/>
            <person name="Stajich J.E."/>
            <person name="Bonito G."/>
        </authorList>
    </citation>
    <scope>NUCLEOTIDE SEQUENCE</scope>
    <source>
        <strain evidence="2">NRRL 28262</strain>
    </source>
</reference>
<feature type="region of interest" description="Disordered" evidence="1">
    <location>
        <begin position="45"/>
        <end position="91"/>
    </location>
</feature>
<comment type="caution">
    <text evidence="2">The sequence shown here is derived from an EMBL/GenBank/DDBJ whole genome shotgun (WGS) entry which is preliminary data.</text>
</comment>
<sequence>MIQYEAVRDFEIVFADPPDAAMLLKPVLSKESIRAIEMDRGDEYTHVSDSEIVNSGNGESDSRSESQDRRVRQQQNATTTDNYSTKDTRAQPRCTKLLGKELMGFFGEDTDLEEKEKRLDDDLRRQQHDFRIQRTFLSEATIQLARLDLEYRMRSRAEAADGKQDKAGSQKRKAGHTFANDEDYVGPENDGEVTGEDEGGDDETLNEHNIYR</sequence>
<dbReference type="Proteomes" id="UP001194580">
    <property type="component" value="Unassembled WGS sequence"/>
</dbReference>
<evidence type="ECO:0000256" key="1">
    <source>
        <dbReference type="SAM" id="MobiDB-lite"/>
    </source>
</evidence>
<protein>
    <submittedName>
        <fullName evidence="2">Uncharacterized protein</fullName>
    </submittedName>
</protein>
<evidence type="ECO:0000313" key="3">
    <source>
        <dbReference type="Proteomes" id="UP001194580"/>
    </source>
</evidence>
<accession>A0AAD4D8Q1</accession>
<feature type="compositionally biased region" description="Acidic residues" evidence="1">
    <location>
        <begin position="180"/>
        <end position="204"/>
    </location>
</feature>
<feature type="compositionally biased region" description="Basic and acidic residues" evidence="1">
    <location>
        <begin position="60"/>
        <end position="71"/>
    </location>
</feature>
<dbReference type="AlphaFoldDB" id="A0AAD4D8Q1"/>
<feature type="region of interest" description="Disordered" evidence="1">
    <location>
        <begin position="156"/>
        <end position="212"/>
    </location>
</feature>
<keyword evidence="3" id="KW-1185">Reference proteome</keyword>
<feature type="compositionally biased region" description="Basic and acidic residues" evidence="1">
    <location>
        <begin position="156"/>
        <end position="168"/>
    </location>
</feature>
<organism evidence="2 3">
    <name type="scientific">Linnemannia exigua</name>
    <dbReference type="NCBI Taxonomy" id="604196"/>
    <lineage>
        <taxon>Eukaryota</taxon>
        <taxon>Fungi</taxon>
        <taxon>Fungi incertae sedis</taxon>
        <taxon>Mucoromycota</taxon>
        <taxon>Mortierellomycotina</taxon>
        <taxon>Mortierellomycetes</taxon>
        <taxon>Mortierellales</taxon>
        <taxon>Mortierellaceae</taxon>
        <taxon>Linnemannia</taxon>
    </lineage>
</organism>
<gene>
    <name evidence="2" type="ORF">BGZ95_000131</name>
</gene>
<proteinExistence type="predicted"/>
<dbReference type="EMBL" id="JAAAIL010001014">
    <property type="protein sequence ID" value="KAG0271999.1"/>
    <property type="molecule type" value="Genomic_DNA"/>
</dbReference>
<evidence type="ECO:0000313" key="2">
    <source>
        <dbReference type="EMBL" id="KAG0271999.1"/>
    </source>
</evidence>